<dbReference type="AlphaFoldDB" id="A0AAD7W5D9"/>
<evidence type="ECO:0000313" key="2">
    <source>
        <dbReference type="Proteomes" id="UP001221898"/>
    </source>
</evidence>
<protein>
    <submittedName>
        <fullName evidence="1">Uncharacterized protein</fullName>
    </submittedName>
</protein>
<evidence type="ECO:0000313" key="1">
    <source>
        <dbReference type="EMBL" id="KAJ8384387.1"/>
    </source>
</evidence>
<proteinExistence type="predicted"/>
<comment type="caution">
    <text evidence="1">The sequence shown here is derived from an EMBL/GenBank/DDBJ whole genome shotgun (WGS) entry which is preliminary data.</text>
</comment>
<dbReference type="EMBL" id="JAINUG010000272">
    <property type="protein sequence ID" value="KAJ8384387.1"/>
    <property type="molecule type" value="Genomic_DNA"/>
</dbReference>
<accession>A0AAD7W5D9</accession>
<name>A0AAD7W5D9_9TELE</name>
<organism evidence="1 2">
    <name type="scientific">Aldrovandia affinis</name>
    <dbReference type="NCBI Taxonomy" id="143900"/>
    <lineage>
        <taxon>Eukaryota</taxon>
        <taxon>Metazoa</taxon>
        <taxon>Chordata</taxon>
        <taxon>Craniata</taxon>
        <taxon>Vertebrata</taxon>
        <taxon>Euteleostomi</taxon>
        <taxon>Actinopterygii</taxon>
        <taxon>Neopterygii</taxon>
        <taxon>Teleostei</taxon>
        <taxon>Notacanthiformes</taxon>
        <taxon>Halosauridae</taxon>
        <taxon>Aldrovandia</taxon>
    </lineage>
</organism>
<reference evidence="1" key="1">
    <citation type="journal article" date="2023" name="Science">
        <title>Genome structures resolve the early diversification of teleost fishes.</title>
        <authorList>
            <person name="Parey E."/>
            <person name="Louis A."/>
            <person name="Montfort J."/>
            <person name="Bouchez O."/>
            <person name="Roques C."/>
            <person name="Iampietro C."/>
            <person name="Lluch J."/>
            <person name="Castinel A."/>
            <person name="Donnadieu C."/>
            <person name="Desvignes T."/>
            <person name="Floi Bucao C."/>
            <person name="Jouanno E."/>
            <person name="Wen M."/>
            <person name="Mejri S."/>
            <person name="Dirks R."/>
            <person name="Jansen H."/>
            <person name="Henkel C."/>
            <person name="Chen W.J."/>
            <person name="Zahm M."/>
            <person name="Cabau C."/>
            <person name="Klopp C."/>
            <person name="Thompson A.W."/>
            <person name="Robinson-Rechavi M."/>
            <person name="Braasch I."/>
            <person name="Lecointre G."/>
            <person name="Bobe J."/>
            <person name="Postlethwait J.H."/>
            <person name="Berthelot C."/>
            <person name="Roest Crollius H."/>
            <person name="Guiguen Y."/>
        </authorList>
    </citation>
    <scope>NUCLEOTIDE SEQUENCE</scope>
    <source>
        <strain evidence="1">NC1722</strain>
    </source>
</reference>
<keyword evidence="2" id="KW-1185">Reference proteome</keyword>
<sequence length="127" mass="14575">MDKSLKGYHQYVTCATRMHETLDRCYGPVPGAYRSLPQTPLGSADQNIILLASAYIPVVKRVEREGLSRTMAPPSHFTEWCDSALLELKVSKTKEMVIDFRRKPPRMDPVVIHEVDVMDQYRKPDVR</sequence>
<dbReference type="Proteomes" id="UP001221898">
    <property type="component" value="Unassembled WGS sequence"/>
</dbReference>
<gene>
    <name evidence="1" type="ORF">AAFF_G00205200</name>
</gene>